<dbReference type="Pfam" id="PF00512">
    <property type="entry name" value="HisKA"/>
    <property type="match status" value="1"/>
</dbReference>
<dbReference type="InterPro" id="IPR035965">
    <property type="entry name" value="PAS-like_dom_sf"/>
</dbReference>
<evidence type="ECO:0000259" key="7">
    <source>
        <dbReference type="PROSITE" id="PS50112"/>
    </source>
</evidence>
<dbReference type="STRING" id="915059.NH26_10955"/>
<accession>A0A1S1Z0P2</accession>
<dbReference type="InterPro" id="IPR003661">
    <property type="entry name" value="HisK_dim/P_dom"/>
</dbReference>
<dbReference type="SMART" id="SM00091">
    <property type="entry name" value="PAS"/>
    <property type="match status" value="2"/>
</dbReference>
<dbReference type="NCBIfam" id="TIGR00229">
    <property type="entry name" value="sensory_box"/>
    <property type="match status" value="2"/>
</dbReference>
<organism evidence="9 10">
    <name type="scientific">Flammeovirga pacifica</name>
    <dbReference type="NCBI Taxonomy" id="915059"/>
    <lineage>
        <taxon>Bacteria</taxon>
        <taxon>Pseudomonadati</taxon>
        <taxon>Bacteroidota</taxon>
        <taxon>Cytophagia</taxon>
        <taxon>Cytophagales</taxon>
        <taxon>Flammeovirgaceae</taxon>
        <taxon>Flammeovirga</taxon>
    </lineage>
</organism>
<name>A0A1S1Z0P2_FLAPC</name>
<dbReference type="Pfam" id="PF02518">
    <property type="entry name" value="HATPase_c"/>
    <property type="match status" value="1"/>
</dbReference>
<keyword evidence="4" id="KW-0808">Transferase</keyword>
<dbReference type="PANTHER" id="PTHR43304">
    <property type="entry name" value="PHYTOCHROME-LIKE PROTEIN CPH1"/>
    <property type="match status" value="1"/>
</dbReference>
<dbReference type="EMBL" id="JRYR02000001">
    <property type="protein sequence ID" value="OHX66838.1"/>
    <property type="molecule type" value="Genomic_DNA"/>
</dbReference>
<dbReference type="InterPro" id="IPR036097">
    <property type="entry name" value="HisK_dim/P_sf"/>
</dbReference>
<dbReference type="SMART" id="SM00086">
    <property type="entry name" value="PAC"/>
    <property type="match status" value="2"/>
</dbReference>
<feature type="domain" description="PAS" evidence="7">
    <location>
        <begin position="287"/>
        <end position="351"/>
    </location>
</feature>
<gene>
    <name evidence="9" type="ORF">NH26_10955</name>
</gene>
<evidence type="ECO:0000256" key="1">
    <source>
        <dbReference type="ARBA" id="ARBA00000085"/>
    </source>
</evidence>
<dbReference type="SUPFAM" id="SSF55874">
    <property type="entry name" value="ATPase domain of HSP90 chaperone/DNA topoisomerase II/histidine kinase"/>
    <property type="match status" value="1"/>
</dbReference>
<dbReference type="InterPro" id="IPR000014">
    <property type="entry name" value="PAS"/>
</dbReference>
<keyword evidence="5" id="KW-0418">Kinase</keyword>
<dbReference type="InterPro" id="IPR005467">
    <property type="entry name" value="His_kinase_dom"/>
</dbReference>
<dbReference type="CDD" id="cd00075">
    <property type="entry name" value="HATPase"/>
    <property type="match status" value="1"/>
</dbReference>
<dbReference type="GO" id="GO:0000155">
    <property type="term" value="F:phosphorelay sensor kinase activity"/>
    <property type="evidence" value="ECO:0007669"/>
    <property type="project" value="InterPro"/>
</dbReference>
<dbReference type="PROSITE" id="PS50109">
    <property type="entry name" value="HIS_KIN"/>
    <property type="match status" value="1"/>
</dbReference>
<dbReference type="PRINTS" id="PR00344">
    <property type="entry name" value="BCTRLSENSOR"/>
</dbReference>
<evidence type="ECO:0000313" key="9">
    <source>
        <dbReference type="EMBL" id="OHX66838.1"/>
    </source>
</evidence>
<comment type="catalytic activity">
    <reaction evidence="1">
        <text>ATP + protein L-histidine = ADP + protein N-phospho-L-histidine.</text>
        <dbReference type="EC" id="2.7.13.3"/>
    </reaction>
</comment>
<dbReference type="RefSeq" id="WP_052431979.1">
    <property type="nucleotide sequence ID" value="NZ_JRYR02000001.1"/>
</dbReference>
<dbReference type="EC" id="2.7.13.3" evidence="2"/>
<proteinExistence type="predicted"/>
<dbReference type="CDD" id="cd00130">
    <property type="entry name" value="PAS"/>
    <property type="match status" value="2"/>
</dbReference>
<evidence type="ECO:0000256" key="4">
    <source>
        <dbReference type="ARBA" id="ARBA00022679"/>
    </source>
</evidence>
<keyword evidence="3" id="KW-0597">Phosphoprotein</keyword>
<evidence type="ECO:0000256" key="3">
    <source>
        <dbReference type="ARBA" id="ARBA00022553"/>
    </source>
</evidence>
<dbReference type="Gene3D" id="3.30.450.20">
    <property type="entry name" value="PAS domain"/>
    <property type="match status" value="2"/>
</dbReference>
<dbReference type="PROSITE" id="PS50112">
    <property type="entry name" value="PAS"/>
    <property type="match status" value="1"/>
</dbReference>
<evidence type="ECO:0000256" key="5">
    <source>
        <dbReference type="ARBA" id="ARBA00022777"/>
    </source>
</evidence>
<protein>
    <recommendedName>
        <fullName evidence="2">histidine kinase</fullName>
        <ecNumber evidence="2">2.7.13.3</ecNumber>
    </recommendedName>
</protein>
<dbReference type="Gene3D" id="1.10.287.130">
    <property type="match status" value="1"/>
</dbReference>
<dbReference type="InterPro" id="IPR000700">
    <property type="entry name" value="PAS-assoc_C"/>
</dbReference>
<evidence type="ECO:0000259" key="8">
    <source>
        <dbReference type="PROSITE" id="PS50113"/>
    </source>
</evidence>
<keyword evidence="10" id="KW-1185">Reference proteome</keyword>
<dbReference type="CDD" id="cd00082">
    <property type="entry name" value="HisKA"/>
    <property type="match status" value="1"/>
</dbReference>
<evidence type="ECO:0000256" key="2">
    <source>
        <dbReference type="ARBA" id="ARBA00012438"/>
    </source>
</evidence>
<reference evidence="9 10" key="1">
    <citation type="journal article" date="2012" name="Int. J. Syst. Evol. Microbiol.">
        <title>Flammeovirga pacifica sp. nov., isolated from deep-sea sediment.</title>
        <authorList>
            <person name="Xu H."/>
            <person name="Fu Y."/>
            <person name="Yang N."/>
            <person name="Ding Z."/>
            <person name="Lai Q."/>
            <person name="Zeng R."/>
        </authorList>
    </citation>
    <scope>NUCLEOTIDE SEQUENCE [LARGE SCALE GENOMIC DNA]</scope>
    <source>
        <strain evidence="10">DSM 24597 / LMG 26175 / WPAGA1</strain>
    </source>
</reference>
<dbReference type="InterPro" id="IPR036890">
    <property type="entry name" value="HATPase_C_sf"/>
</dbReference>
<dbReference type="InterPro" id="IPR004358">
    <property type="entry name" value="Sig_transdc_His_kin-like_C"/>
</dbReference>
<dbReference type="Proteomes" id="UP000179797">
    <property type="component" value="Unassembled WGS sequence"/>
</dbReference>
<dbReference type="SMART" id="SM00387">
    <property type="entry name" value="HATPase_c"/>
    <property type="match status" value="1"/>
</dbReference>
<dbReference type="Pfam" id="PF13426">
    <property type="entry name" value="PAS_9"/>
    <property type="match status" value="1"/>
</dbReference>
<dbReference type="SUPFAM" id="SSF47384">
    <property type="entry name" value="Homodimeric domain of signal transducing histidine kinase"/>
    <property type="match status" value="1"/>
</dbReference>
<evidence type="ECO:0000313" key="10">
    <source>
        <dbReference type="Proteomes" id="UP000179797"/>
    </source>
</evidence>
<dbReference type="SMART" id="SM00388">
    <property type="entry name" value="HisKA"/>
    <property type="match status" value="1"/>
</dbReference>
<feature type="domain" description="PAC" evidence="8">
    <location>
        <begin position="352"/>
        <end position="404"/>
    </location>
</feature>
<dbReference type="Pfam" id="PF08447">
    <property type="entry name" value="PAS_3"/>
    <property type="match status" value="1"/>
</dbReference>
<evidence type="ECO:0000259" key="6">
    <source>
        <dbReference type="PROSITE" id="PS50109"/>
    </source>
</evidence>
<dbReference type="InterPro" id="IPR001610">
    <property type="entry name" value="PAC"/>
</dbReference>
<dbReference type="Gene3D" id="3.30.565.10">
    <property type="entry name" value="Histidine kinase-like ATPase, C-terminal domain"/>
    <property type="match status" value="1"/>
</dbReference>
<sequence>MTNKDKFYNNLLRLNIRSNNHNLDTKEIMEDLLSIYMEYQQAYYGMVCRIDNQLNINDCVNRFSKKNVTVPDFDSLIHRAYKTKNITNNQLGQISIPVANTQTNEVFCVISILIPKNGIELDVNASQQIKLMAESLINPKKITTRLYNNPGTIKKGYIDEDEVTFKPFFRDAISLCAIVDPGSWEYMFLNKSWERILGYSTVELKSYSFVNWLHVDDVNESLKIFQDVYEGKIVKSYINRYRTKWGEYRYIEWDISRNKENGFIYSIGRDITLQHSNHEKLFFQSNILSGVQDSVLVVNLEGNISYVNQAVINLTGYPKNYLLNSTFDLIFKDKKGLSSDSISVNDLMKKDNLFELQILDKDDQKIWVELRTTFLVDAFDDPIGYLCIIKNITHRKEDEEKLIKKNEALSKANKELDNFVYRVSHDLRAPITSALGLIELSLDSTFEEVKEYLKLQHRSLTKLDNFIHDILNYSRNNRMELKPSEVNIKELLQSTLDQYKFINEFERVSVDIEVEENNPLYCDQARLQVIINNIISNAFKFTCKSYKPMIEIKAVVEPADFILIVRDNGIGIKKEYIDKVFDMFYRATDINYGSGLGLYIVQEAVKKLGGEISVESVINEGSTFKIIIPNLWSIFPNWFGEQKSGLIKKVRKN</sequence>
<dbReference type="AlphaFoldDB" id="A0A1S1Z0P2"/>
<dbReference type="OrthoDB" id="1522284at2"/>
<dbReference type="InterPro" id="IPR013655">
    <property type="entry name" value="PAS_fold_3"/>
</dbReference>
<dbReference type="PROSITE" id="PS50113">
    <property type="entry name" value="PAC"/>
    <property type="match status" value="1"/>
</dbReference>
<feature type="domain" description="Histidine kinase" evidence="6">
    <location>
        <begin position="422"/>
        <end position="632"/>
    </location>
</feature>
<comment type="caution">
    <text evidence="9">The sequence shown here is derived from an EMBL/GenBank/DDBJ whole genome shotgun (WGS) entry which is preliminary data.</text>
</comment>
<dbReference type="SUPFAM" id="SSF55785">
    <property type="entry name" value="PYP-like sensor domain (PAS domain)"/>
    <property type="match status" value="2"/>
</dbReference>
<dbReference type="PANTHER" id="PTHR43304:SF1">
    <property type="entry name" value="PAC DOMAIN-CONTAINING PROTEIN"/>
    <property type="match status" value="1"/>
</dbReference>
<dbReference type="InterPro" id="IPR052162">
    <property type="entry name" value="Sensor_kinase/Photoreceptor"/>
</dbReference>
<dbReference type="InterPro" id="IPR003594">
    <property type="entry name" value="HATPase_dom"/>
</dbReference>